<reference evidence="1" key="1">
    <citation type="submission" date="2019-03" db="EMBL/GenBank/DDBJ databases">
        <title>Single cell metagenomics reveals metabolic interactions within the superorganism composed of flagellate Streblomastix strix and complex community of Bacteroidetes bacteria on its surface.</title>
        <authorList>
            <person name="Treitli S.C."/>
            <person name="Kolisko M."/>
            <person name="Husnik F."/>
            <person name="Keeling P."/>
            <person name="Hampl V."/>
        </authorList>
    </citation>
    <scope>NUCLEOTIDE SEQUENCE</scope>
    <source>
        <strain evidence="1">STM</strain>
    </source>
</reference>
<proteinExistence type="predicted"/>
<organism evidence="1">
    <name type="scientific">termite gut metagenome</name>
    <dbReference type="NCBI Taxonomy" id="433724"/>
    <lineage>
        <taxon>unclassified sequences</taxon>
        <taxon>metagenomes</taxon>
        <taxon>organismal metagenomes</taxon>
    </lineage>
</organism>
<dbReference type="EMBL" id="SNRY01011410">
    <property type="protein sequence ID" value="KAA6304563.1"/>
    <property type="molecule type" value="Genomic_DNA"/>
</dbReference>
<comment type="caution">
    <text evidence="1">The sequence shown here is derived from an EMBL/GenBank/DDBJ whole genome shotgun (WGS) entry which is preliminary data.</text>
</comment>
<evidence type="ECO:0008006" key="2">
    <source>
        <dbReference type="Google" id="ProtNLM"/>
    </source>
</evidence>
<sequence>MNRQSKCYWQTTEQNIDAGFILEFLENFSLQIHKETFIVLDNDKVHKSKIIQERIPYWQERGLFVFFLPQAQLSL</sequence>
<dbReference type="AlphaFoldDB" id="A0A5J4P7I3"/>
<evidence type="ECO:0000313" key="1">
    <source>
        <dbReference type="EMBL" id="KAA6304563.1"/>
    </source>
</evidence>
<name>A0A5J4P7I3_9ZZZZ</name>
<protein>
    <recommendedName>
        <fullName evidence="2">Tc1-like transposase DDE domain-containing protein</fullName>
    </recommendedName>
</protein>
<gene>
    <name evidence="1" type="ORF">EZS27_043788</name>
</gene>
<accession>A0A5J4P7I3</accession>